<evidence type="ECO:0000259" key="6">
    <source>
        <dbReference type="PROSITE" id="PS51733"/>
    </source>
</evidence>
<gene>
    <name evidence="7" type="ORF">SAMN02745673_02344</name>
</gene>
<dbReference type="AlphaFoldDB" id="A0A1T4QQ89"/>
<dbReference type="GO" id="GO:0004077">
    <property type="term" value="F:biotin--[biotin carboxyl-carrier protein] ligase activity"/>
    <property type="evidence" value="ECO:0007669"/>
    <property type="project" value="UniProtKB-EC"/>
</dbReference>
<dbReference type="Gene3D" id="2.30.30.100">
    <property type="match status" value="1"/>
</dbReference>
<keyword evidence="8" id="KW-1185">Reference proteome</keyword>
<dbReference type="InterPro" id="IPR045864">
    <property type="entry name" value="aa-tRNA-synth_II/BPL/LPL"/>
</dbReference>
<dbReference type="Gene3D" id="3.30.930.10">
    <property type="entry name" value="Bira Bifunctional Protein, Domain 2"/>
    <property type="match status" value="1"/>
</dbReference>
<dbReference type="OrthoDB" id="9807064at2"/>
<dbReference type="Pfam" id="PF03099">
    <property type="entry name" value="BPL_LplA_LipB"/>
    <property type="match status" value="1"/>
</dbReference>
<evidence type="ECO:0000256" key="1">
    <source>
        <dbReference type="ARBA" id="ARBA00022598"/>
    </source>
</evidence>
<dbReference type="SUPFAM" id="SSF50037">
    <property type="entry name" value="C-terminal domain of transcriptional repressors"/>
    <property type="match status" value="1"/>
</dbReference>
<dbReference type="RefSeq" id="WP_078761659.1">
    <property type="nucleotide sequence ID" value="NZ_FUWS01000005.1"/>
</dbReference>
<reference evidence="7 8" key="1">
    <citation type="submission" date="2017-02" db="EMBL/GenBank/DDBJ databases">
        <authorList>
            <person name="Peterson S.W."/>
        </authorList>
    </citation>
    <scope>NUCLEOTIDE SEQUENCE [LARGE SCALE GENOMIC DNA]</scope>
    <source>
        <strain evidence="7 8">DSM 45154</strain>
    </source>
</reference>
<keyword evidence="1 7" id="KW-0436">Ligase</keyword>
<organism evidence="7 8">
    <name type="scientific">Marinactinospora thermotolerans DSM 45154</name>
    <dbReference type="NCBI Taxonomy" id="1122192"/>
    <lineage>
        <taxon>Bacteria</taxon>
        <taxon>Bacillati</taxon>
        <taxon>Actinomycetota</taxon>
        <taxon>Actinomycetes</taxon>
        <taxon>Streptosporangiales</taxon>
        <taxon>Nocardiopsidaceae</taxon>
        <taxon>Marinactinospora</taxon>
    </lineage>
</organism>
<dbReference type="PROSITE" id="PS51733">
    <property type="entry name" value="BPL_LPL_CATALYTIC"/>
    <property type="match status" value="1"/>
</dbReference>
<dbReference type="Pfam" id="PF02237">
    <property type="entry name" value="BPL_C"/>
    <property type="match status" value="1"/>
</dbReference>
<dbReference type="InterPro" id="IPR008988">
    <property type="entry name" value="Transcriptional_repressor_C"/>
</dbReference>
<dbReference type="CDD" id="cd16442">
    <property type="entry name" value="BPL"/>
    <property type="match status" value="1"/>
</dbReference>
<dbReference type="GO" id="GO:0005737">
    <property type="term" value="C:cytoplasm"/>
    <property type="evidence" value="ECO:0007669"/>
    <property type="project" value="TreeGrafter"/>
</dbReference>
<dbReference type="GO" id="GO:0005524">
    <property type="term" value="F:ATP binding"/>
    <property type="evidence" value="ECO:0007669"/>
    <property type="project" value="UniProtKB-KW"/>
</dbReference>
<sequence>MSADSSPYTDLGRPPLRDSGLRRALVRPGGLWREIEVVAETGSTNTDLVARAHAGAPEGSVLVTEHQTAGRGRLDRVFTTPPRAALTFSVLVRPRVSAARYGWLSLLMGVAAAGAVARVAEVDVGLKWPNDLLATGGEERKLAGILAEVAPSTTDSAVVIGMGLNVAQSRAELPVPTATSLAVEEAACVDRDPLLRAVLRGFADRYRAWLERDGDAEASGLAAEYRARCVTIGRQVRVHLPGERILEGTATGIDADGRLTVAAGDGTVTSLSAGDVVHVRPSTGRAGTTP</sequence>
<evidence type="ECO:0000256" key="2">
    <source>
        <dbReference type="ARBA" id="ARBA00022741"/>
    </source>
</evidence>
<dbReference type="InterPro" id="IPR004143">
    <property type="entry name" value="BPL_LPL_catalytic"/>
</dbReference>
<evidence type="ECO:0000256" key="4">
    <source>
        <dbReference type="ARBA" id="ARBA00023267"/>
    </source>
</evidence>
<dbReference type="EC" id="6.3.4.15" evidence="5"/>
<accession>A0A1T4QQ89</accession>
<keyword evidence="3" id="KW-0067">ATP-binding</keyword>
<evidence type="ECO:0000313" key="7">
    <source>
        <dbReference type="EMBL" id="SKA05428.1"/>
    </source>
</evidence>
<dbReference type="STRING" id="1122192.SAMN02745673_02344"/>
<dbReference type="SUPFAM" id="SSF55681">
    <property type="entry name" value="Class II aaRS and biotin synthetases"/>
    <property type="match status" value="1"/>
</dbReference>
<protein>
    <recommendedName>
        <fullName evidence="5">biotin--[biotin carboxyl-carrier protein] ligase</fullName>
        <ecNumber evidence="5">6.3.4.15</ecNumber>
    </recommendedName>
</protein>
<keyword evidence="4" id="KW-0092">Biotin</keyword>
<dbReference type="NCBIfam" id="TIGR00121">
    <property type="entry name" value="birA_ligase"/>
    <property type="match status" value="1"/>
</dbReference>
<feature type="domain" description="BPL/LPL catalytic" evidence="6">
    <location>
        <begin position="24"/>
        <end position="210"/>
    </location>
</feature>
<dbReference type="PANTHER" id="PTHR12835">
    <property type="entry name" value="BIOTIN PROTEIN LIGASE"/>
    <property type="match status" value="1"/>
</dbReference>
<proteinExistence type="predicted"/>
<dbReference type="PANTHER" id="PTHR12835:SF5">
    <property type="entry name" value="BIOTIN--PROTEIN LIGASE"/>
    <property type="match status" value="1"/>
</dbReference>
<dbReference type="Proteomes" id="UP000190637">
    <property type="component" value="Unassembled WGS sequence"/>
</dbReference>
<dbReference type="InterPro" id="IPR003142">
    <property type="entry name" value="BPL_C"/>
</dbReference>
<evidence type="ECO:0000256" key="5">
    <source>
        <dbReference type="ARBA" id="ARBA00024227"/>
    </source>
</evidence>
<name>A0A1T4QQ89_9ACTN</name>
<evidence type="ECO:0000313" key="8">
    <source>
        <dbReference type="Proteomes" id="UP000190637"/>
    </source>
</evidence>
<evidence type="ECO:0000256" key="3">
    <source>
        <dbReference type="ARBA" id="ARBA00022840"/>
    </source>
</evidence>
<keyword evidence="2" id="KW-0547">Nucleotide-binding</keyword>
<dbReference type="InterPro" id="IPR004408">
    <property type="entry name" value="Biotin_CoA_COase_ligase"/>
</dbReference>
<dbReference type="EMBL" id="FUWS01000005">
    <property type="protein sequence ID" value="SKA05428.1"/>
    <property type="molecule type" value="Genomic_DNA"/>
</dbReference>